<organism evidence="2 3">
    <name type="scientific">Microbacterium bovistercoris</name>
    <dbReference type="NCBI Taxonomy" id="2293570"/>
    <lineage>
        <taxon>Bacteria</taxon>
        <taxon>Bacillati</taxon>
        <taxon>Actinomycetota</taxon>
        <taxon>Actinomycetes</taxon>
        <taxon>Micrococcales</taxon>
        <taxon>Microbacteriaceae</taxon>
        <taxon>Microbacterium</taxon>
    </lineage>
</organism>
<proteinExistence type="predicted"/>
<dbReference type="InterPro" id="IPR050426">
    <property type="entry name" value="Glycosyltransferase_28"/>
</dbReference>
<dbReference type="InterPro" id="IPR002213">
    <property type="entry name" value="UDP_glucos_trans"/>
</dbReference>
<dbReference type="SUPFAM" id="SSF53756">
    <property type="entry name" value="UDP-Glycosyltransferase/glycogen phosphorylase"/>
    <property type="match status" value="1"/>
</dbReference>
<reference evidence="2 3" key="1">
    <citation type="submission" date="2018-08" db="EMBL/GenBank/DDBJ databases">
        <title>Isolation, diversity and antifungal activity of Actinobacteria from cow dung.</title>
        <authorList>
            <person name="Ling L."/>
        </authorList>
    </citation>
    <scope>NUCLEOTIDE SEQUENCE [LARGE SCALE GENOMIC DNA]</scope>
    <source>
        <strain evidence="2 3">NEAU-LLE</strain>
    </source>
</reference>
<dbReference type="GO" id="GO:0016758">
    <property type="term" value="F:hexosyltransferase activity"/>
    <property type="evidence" value="ECO:0007669"/>
    <property type="project" value="UniProtKB-ARBA"/>
</dbReference>
<dbReference type="PANTHER" id="PTHR48050:SF13">
    <property type="entry name" value="STEROL 3-BETA-GLUCOSYLTRANSFERASE UGT80A2"/>
    <property type="match status" value="1"/>
</dbReference>
<sequence>MTERLSVLVAAHVADGHMAPTLAIARHLADQGHRVRFLTGERFAPVVRAAGIEYLPWPADGQVDHQALRADAGGMAAMAANVERLFIAPAAGQYRALVEAIDAEQTDVVVTEYTVVGAACLTWGAMPHPPVVVCGILPLGLSSRDTAPWGMGILPRTGEVARLRNRALNWLTQHVVLRRPQRLAVETIREVAGGELTGFCFDWATRSALYAQLTVPGFEYPRSDLSPTVRFVGPLFGPPTRATAVPSWWGDLEGRTVVLVSQGTVANELSELVEPTVRALADRDLIVVATTGGADVGTLGPLPANVRVADFVPYDLLMPQVDVFVSNGGYGGLHYALAHGVPLVVSGVTEDKAETTRRVEWSGTGVNLGVQRPTSAAVGDAVDRVLSTPSFRIRAEELQTEIAASPGIDGLAEMISEIARTHRHRPESVVGE</sequence>
<dbReference type="RefSeq" id="WP_116241902.1">
    <property type="nucleotide sequence ID" value="NZ_QUAB01000039.1"/>
</dbReference>
<protein>
    <submittedName>
        <fullName evidence="2">Glycosyltransferase</fullName>
    </submittedName>
</protein>
<name>A0A371NVY5_9MICO</name>
<dbReference type="PANTHER" id="PTHR48050">
    <property type="entry name" value="STEROL 3-BETA-GLUCOSYLTRANSFERASE"/>
    <property type="match status" value="1"/>
</dbReference>
<dbReference type="Proteomes" id="UP000262172">
    <property type="component" value="Unassembled WGS sequence"/>
</dbReference>
<dbReference type="GO" id="GO:0008194">
    <property type="term" value="F:UDP-glycosyltransferase activity"/>
    <property type="evidence" value="ECO:0007669"/>
    <property type="project" value="InterPro"/>
</dbReference>
<evidence type="ECO:0000313" key="3">
    <source>
        <dbReference type="Proteomes" id="UP000262172"/>
    </source>
</evidence>
<keyword evidence="2" id="KW-0808">Transferase</keyword>
<accession>A0A371NVY5</accession>
<dbReference type="Pfam" id="PF06722">
    <property type="entry name" value="EryCIII-like_C"/>
    <property type="match status" value="1"/>
</dbReference>
<dbReference type="GO" id="GO:0017000">
    <property type="term" value="P:antibiotic biosynthetic process"/>
    <property type="evidence" value="ECO:0007669"/>
    <property type="project" value="UniProtKB-ARBA"/>
</dbReference>
<dbReference type="AlphaFoldDB" id="A0A371NVY5"/>
<feature type="domain" description="Erythromycin biosynthesis protein CIII-like C-terminal" evidence="1">
    <location>
        <begin position="278"/>
        <end position="412"/>
    </location>
</feature>
<comment type="caution">
    <text evidence="2">The sequence shown here is derived from an EMBL/GenBank/DDBJ whole genome shotgun (WGS) entry which is preliminary data.</text>
</comment>
<gene>
    <name evidence="2" type="ORF">DY023_08545</name>
</gene>
<evidence type="ECO:0000313" key="2">
    <source>
        <dbReference type="EMBL" id="REJ05970.1"/>
    </source>
</evidence>
<keyword evidence="3" id="KW-1185">Reference proteome</keyword>
<dbReference type="FunFam" id="3.40.50.2000:FF:000072">
    <property type="entry name" value="Glycosyl transferase"/>
    <property type="match status" value="1"/>
</dbReference>
<dbReference type="EMBL" id="QUAB01000039">
    <property type="protein sequence ID" value="REJ05970.1"/>
    <property type="molecule type" value="Genomic_DNA"/>
</dbReference>
<dbReference type="Gene3D" id="3.40.50.2000">
    <property type="entry name" value="Glycogen Phosphorylase B"/>
    <property type="match status" value="2"/>
</dbReference>
<dbReference type="CDD" id="cd03784">
    <property type="entry name" value="GT1_Gtf-like"/>
    <property type="match status" value="1"/>
</dbReference>
<dbReference type="OrthoDB" id="6620093at2"/>
<dbReference type="InterPro" id="IPR010610">
    <property type="entry name" value="EryCIII-like_C"/>
</dbReference>
<evidence type="ECO:0000259" key="1">
    <source>
        <dbReference type="Pfam" id="PF06722"/>
    </source>
</evidence>